<gene>
    <name evidence="2" type="ORF">M5G17_09145</name>
</gene>
<dbReference type="EMBL" id="JAMDGZ010000018">
    <property type="protein sequence ID" value="MDD1013843.1"/>
    <property type="molecule type" value="Genomic_DNA"/>
</dbReference>
<evidence type="ECO:0000313" key="2">
    <source>
        <dbReference type="EMBL" id="MDD1013843.1"/>
    </source>
</evidence>
<dbReference type="InterPro" id="IPR019682">
    <property type="entry name" value="Phage_T7_Gp17.5_holin"/>
</dbReference>
<keyword evidence="1" id="KW-1133">Transmembrane helix</keyword>
<proteinExistence type="predicted"/>
<feature type="transmembrane region" description="Helical" evidence="1">
    <location>
        <begin position="37"/>
        <end position="58"/>
    </location>
</feature>
<name>A0ABT5P6D4_9PSED</name>
<evidence type="ECO:0000256" key="1">
    <source>
        <dbReference type="SAM" id="Phobius"/>
    </source>
</evidence>
<dbReference type="Pfam" id="PF10746">
    <property type="entry name" value="Phage_holin_2_2"/>
    <property type="match status" value="1"/>
</dbReference>
<dbReference type="Proteomes" id="UP001148184">
    <property type="component" value="Unassembled WGS sequence"/>
</dbReference>
<protein>
    <submittedName>
        <fullName evidence="2">Type II holin</fullName>
    </submittedName>
</protein>
<sequence length="68" mass="7519">MSVEMDFQNGVIKYAPVAVGAGADVASRFAGLSLSDWFYVALITYTVAQTVVLVFRTIMEERRKNKEG</sequence>
<keyword evidence="1" id="KW-0812">Transmembrane</keyword>
<reference evidence="2 3" key="1">
    <citation type="submission" date="2022-05" db="EMBL/GenBank/DDBJ databases">
        <title>Novel Pseudomonas spp. Isolated from a Rainbow Trout Aquaculture Facility.</title>
        <authorList>
            <person name="Testerman T."/>
            <person name="Graf J."/>
        </authorList>
    </citation>
    <scope>NUCLEOTIDE SEQUENCE [LARGE SCALE GENOMIC DNA]</scope>
    <source>
        <strain evidence="2 3">ID1025</strain>
    </source>
</reference>
<keyword evidence="1" id="KW-0472">Membrane</keyword>
<keyword evidence="3" id="KW-1185">Reference proteome</keyword>
<comment type="caution">
    <text evidence="2">The sequence shown here is derived from an EMBL/GenBank/DDBJ whole genome shotgun (WGS) entry which is preliminary data.</text>
</comment>
<accession>A0ABT5P6D4</accession>
<dbReference type="RefSeq" id="WP_273892609.1">
    <property type="nucleotide sequence ID" value="NZ_JAMDGP010000015.1"/>
</dbReference>
<organism evidence="2 3">
    <name type="scientific">Pseudomonas rubra</name>
    <dbReference type="NCBI Taxonomy" id="2942627"/>
    <lineage>
        <taxon>Bacteria</taxon>
        <taxon>Pseudomonadati</taxon>
        <taxon>Pseudomonadota</taxon>
        <taxon>Gammaproteobacteria</taxon>
        <taxon>Pseudomonadales</taxon>
        <taxon>Pseudomonadaceae</taxon>
        <taxon>Pseudomonas</taxon>
    </lineage>
</organism>
<evidence type="ECO:0000313" key="3">
    <source>
        <dbReference type="Proteomes" id="UP001148184"/>
    </source>
</evidence>